<accession>A0AAN7PE45</accession>
<dbReference type="GO" id="GO:0048011">
    <property type="term" value="P:neurotrophin TRK receptor signaling pathway"/>
    <property type="evidence" value="ECO:0007669"/>
    <property type="project" value="InterPro"/>
</dbReference>
<dbReference type="Pfam" id="PF15798">
    <property type="entry name" value="PRAS"/>
    <property type="match status" value="1"/>
</dbReference>
<dbReference type="AlphaFoldDB" id="A0AAN7PE45"/>
<evidence type="ECO:0000313" key="2">
    <source>
        <dbReference type="EMBL" id="KAK4883148.1"/>
    </source>
</evidence>
<comment type="caution">
    <text evidence="2">The sequence shown here is derived from an EMBL/GenBank/DDBJ whole genome shotgun (WGS) entry which is preliminary data.</text>
</comment>
<dbReference type="GO" id="GO:0005737">
    <property type="term" value="C:cytoplasm"/>
    <property type="evidence" value="ECO:0007669"/>
    <property type="project" value="TreeGrafter"/>
</dbReference>
<name>A0AAN7PE45_9COLE</name>
<gene>
    <name evidence="2" type="ORF">RN001_006467</name>
</gene>
<dbReference type="PANTHER" id="PTHR21844:SF2">
    <property type="entry name" value="PROLINE-RICH AKT1 SUBSTRATE 1"/>
    <property type="match status" value="1"/>
</dbReference>
<evidence type="ECO:0000256" key="1">
    <source>
        <dbReference type="SAM" id="MobiDB-lite"/>
    </source>
</evidence>
<sequence>MFSCNCLNITVESETNYFQLINLDVLNLNEAEKQDIFFKQDIKQVEKLSRINKEHSGLVASRTIGNWIIYQCLNCDVHTHAIHRDRGAACVLISAKLLDAVQITSARNSDFYSNIFNILVSSNRENHIEKQPENLPPDVQLALGGLKQRATEILSRETAATEDRVRQYTEQQYAALEKFREKAHKEHKILGRVILEKRYHPATLSENYTMPAPPVTRLSVDNVPVLTANSNAPSDKSKTKLITKMKTNTNRLNVRQMSTPVSYEKSIDSEGLFQLEEMEEQYQTVGTEPDDSDSEDPTKTEAAHLSRSKNQPSSIAKSLPVTIPAFLSQFRNRSIDDEQDEIVLHDKDDHPSDIAASIKALAKSVHGDTVFGDLPRPRFSTQI</sequence>
<organism evidence="2 3">
    <name type="scientific">Aquatica leii</name>
    <dbReference type="NCBI Taxonomy" id="1421715"/>
    <lineage>
        <taxon>Eukaryota</taxon>
        <taxon>Metazoa</taxon>
        <taxon>Ecdysozoa</taxon>
        <taxon>Arthropoda</taxon>
        <taxon>Hexapoda</taxon>
        <taxon>Insecta</taxon>
        <taxon>Pterygota</taxon>
        <taxon>Neoptera</taxon>
        <taxon>Endopterygota</taxon>
        <taxon>Coleoptera</taxon>
        <taxon>Polyphaga</taxon>
        <taxon>Elateriformia</taxon>
        <taxon>Elateroidea</taxon>
        <taxon>Lampyridae</taxon>
        <taxon>Luciolinae</taxon>
        <taxon>Aquatica</taxon>
    </lineage>
</organism>
<protein>
    <submittedName>
        <fullName evidence="2">Uncharacterized protein</fullName>
    </submittedName>
</protein>
<dbReference type="EMBL" id="JARPUR010000002">
    <property type="protein sequence ID" value="KAK4883148.1"/>
    <property type="molecule type" value="Genomic_DNA"/>
</dbReference>
<reference evidence="3" key="1">
    <citation type="submission" date="2023-01" db="EMBL/GenBank/DDBJ databases">
        <title>Key to firefly adult light organ development and bioluminescence: homeobox transcription factors regulate luciferase expression and transportation to peroxisome.</title>
        <authorList>
            <person name="Fu X."/>
        </authorList>
    </citation>
    <scope>NUCLEOTIDE SEQUENCE [LARGE SCALE GENOMIC DNA]</scope>
</reference>
<keyword evidence="3" id="KW-1185">Reference proteome</keyword>
<dbReference type="InterPro" id="IPR026682">
    <property type="entry name" value="AKT1S1"/>
</dbReference>
<proteinExistence type="predicted"/>
<dbReference type="GO" id="GO:0032007">
    <property type="term" value="P:negative regulation of TOR signaling"/>
    <property type="evidence" value="ECO:0007669"/>
    <property type="project" value="InterPro"/>
</dbReference>
<evidence type="ECO:0000313" key="3">
    <source>
        <dbReference type="Proteomes" id="UP001353858"/>
    </source>
</evidence>
<dbReference type="PANTHER" id="PTHR21844">
    <property type="entry name" value="AKT1 SUBSTRATE 1 PROTEIN"/>
    <property type="match status" value="1"/>
</dbReference>
<feature type="region of interest" description="Disordered" evidence="1">
    <location>
        <begin position="280"/>
        <end position="316"/>
    </location>
</feature>
<dbReference type="Proteomes" id="UP001353858">
    <property type="component" value="Unassembled WGS sequence"/>
</dbReference>